<dbReference type="eggNOG" id="ENOG502TJJF">
    <property type="taxonomic scope" value="Eukaryota"/>
</dbReference>
<dbReference type="PANTHER" id="PTHR23021:SF18">
    <property type="entry name" value="SERPENTINE RECEPTOR, CLASS T"/>
    <property type="match status" value="1"/>
</dbReference>
<dbReference type="HOGENOM" id="CLU_050113_1_0_1"/>
<protein>
    <recommendedName>
        <fullName evidence="4">Serpentine receptor class gamma</fullName>
    </recommendedName>
</protein>
<evidence type="ECO:0000313" key="2">
    <source>
        <dbReference type="EMBL" id="EFP05337.1"/>
    </source>
</evidence>
<feature type="transmembrane region" description="Helical" evidence="1">
    <location>
        <begin position="12"/>
        <end position="36"/>
    </location>
</feature>
<organism evidence="3">
    <name type="scientific">Caenorhabditis remanei</name>
    <name type="common">Caenorhabditis vulgaris</name>
    <dbReference type="NCBI Taxonomy" id="31234"/>
    <lineage>
        <taxon>Eukaryota</taxon>
        <taxon>Metazoa</taxon>
        <taxon>Ecdysozoa</taxon>
        <taxon>Nematoda</taxon>
        <taxon>Chromadorea</taxon>
        <taxon>Rhabditida</taxon>
        <taxon>Rhabditina</taxon>
        <taxon>Rhabditomorpha</taxon>
        <taxon>Rhabditoidea</taxon>
        <taxon>Rhabditidae</taxon>
        <taxon>Peloderinae</taxon>
        <taxon>Caenorhabditis</taxon>
    </lineage>
</organism>
<gene>
    <name evidence="2" type="ORF">CRE_27525</name>
</gene>
<sequence length="256" mass="29502">MINENHQQVIIGLIHSIVALLVFPIYIPIIYALYVNKELNENISYKLINFLNIGDFLQSVNHILTGVFIIFPIFTKRIDPIVRIIGYTANTLWTASFVIIAILALTRLGITFFRIKSNKWALWMKILLFFGSLYIFVIWMIGCINLNFELFGVAWAYDMTVVYTDILSPLELYFCFPILVLKYWFEITDITLALLNGSWILFPHLNAFLLIITNRTVRNQFLSMIGRESNRKISKFGGSTTLNSVLVNKKISTVVS</sequence>
<dbReference type="InterPro" id="IPR019425">
    <property type="entry name" value="7TM_GPCR_serpentine_rcpt_Srt"/>
</dbReference>
<feature type="transmembrane region" description="Helical" evidence="1">
    <location>
        <begin position="56"/>
        <end position="75"/>
    </location>
</feature>
<keyword evidence="1" id="KW-0472">Membrane</keyword>
<dbReference type="SUPFAM" id="SSF81321">
    <property type="entry name" value="Family A G protein-coupled receptor-like"/>
    <property type="match status" value="1"/>
</dbReference>
<dbReference type="InParanoid" id="E3LP32"/>
<feature type="transmembrane region" description="Helical" evidence="1">
    <location>
        <begin position="122"/>
        <end position="148"/>
    </location>
</feature>
<name>E3LP32_CAERE</name>
<feature type="transmembrane region" description="Helical" evidence="1">
    <location>
        <begin position="87"/>
        <end position="110"/>
    </location>
</feature>
<dbReference type="Proteomes" id="UP000008281">
    <property type="component" value="Unassembled WGS sequence"/>
</dbReference>
<keyword evidence="1" id="KW-0812">Transmembrane</keyword>
<dbReference type="EMBL" id="DS268412">
    <property type="protein sequence ID" value="EFP05337.1"/>
    <property type="molecule type" value="Genomic_DNA"/>
</dbReference>
<proteinExistence type="predicted"/>
<reference evidence="2" key="1">
    <citation type="submission" date="2007-07" db="EMBL/GenBank/DDBJ databases">
        <title>PCAP assembly of the Caenorhabditis remanei genome.</title>
        <authorList>
            <consortium name="The Caenorhabditis remanei Sequencing Consortium"/>
            <person name="Wilson R.K."/>
        </authorList>
    </citation>
    <scope>NUCLEOTIDE SEQUENCE [LARGE SCALE GENOMIC DNA]</scope>
    <source>
        <strain evidence="2">PB4641</strain>
    </source>
</reference>
<evidence type="ECO:0000313" key="3">
    <source>
        <dbReference type="Proteomes" id="UP000008281"/>
    </source>
</evidence>
<dbReference type="Pfam" id="PF10321">
    <property type="entry name" value="7TM_GPCR_Srt"/>
    <property type="match status" value="1"/>
</dbReference>
<evidence type="ECO:0008006" key="4">
    <source>
        <dbReference type="Google" id="ProtNLM"/>
    </source>
</evidence>
<keyword evidence="3" id="KW-1185">Reference proteome</keyword>
<dbReference type="PANTHER" id="PTHR23021">
    <property type="entry name" value="SERPENTINE RECEPTOR, CLASS T"/>
    <property type="match status" value="1"/>
</dbReference>
<dbReference type="OMA" id="WMIGCIN"/>
<feature type="transmembrane region" description="Helical" evidence="1">
    <location>
        <begin position="190"/>
        <end position="212"/>
    </location>
</feature>
<feature type="transmembrane region" description="Helical" evidence="1">
    <location>
        <begin position="160"/>
        <end position="184"/>
    </location>
</feature>
<dbReference type="OrthoDB" id="5833348at2759"/>
<keyword evidence="1" id="KW-1133">Transmembrane helix</keyword>
<accession>E3LP32</accession>
<evidence type="ECO:0000256" key="1">
    <source>
        <dbReference type="SAM" id="Phobius"/>
    </source>
</evidence>
<dbReference type="AlphaFoldDB" id="E3LP32"/>